<evidence type="ECO:0000313" key="1">
    <source>
        <dbReference type="EMBL" id="MDX8419377.1"/>
    </source>
</evidence>
<protein>
    <submittedName>
        <fullName evidence="1">Uncharacterized protein</fullName>
    </submittedName>
</protein>
<comment type="caution">
    <text evidence="1">The sequence shown here is derived from an EMBL/GenBank/DDBJ whole genome shotgun (WGS) entry which is preliminary data.</text>
</comment>
<dbReference type="RefSeq" id="WP_277635577.1">
    <property type="nucleotide sequence ID" value="NZ_JALBUR010000008.1"/>
</dbReference>
<dbReference type="AlphaFoldDB" id="A0AB35U4U7"/>
<dbReference type="Proteomes" id="UP001286174">
    <property type="component" value="Unassembled WGS sequence"/>
</dbReference>
<dbReference type="EMBL" id="JALBUR010000008">
    <property type="protein sequence ID" value="MDX8419377.1"/>
    <property type="molecule type" value="Genomic_DNA"/>
</dbReference>
<name>A0AB35U4U7_9FIRM</name>
<reference evidence="1 2" key="1">
    <citation type="submission" date="2022-03" db="EMBL/GenBank/DDBJ databases">
        <title>Novel taxa within the pig intestine.</title>
        <authorList>
            <person name="Wylensek D."/>
            <person name="Bishof K."/>
            <person name="Afrizal A."/>
            <person name="Clavel T."/>
        </authorList>
    </citation>
    <scope>NUCLEOTIDE SEQUENCE [LARGE SCALE GENOMIC DNA]</scope>
    <source>
        <strain evidence="1 2">CLA-KB-P133</strain>
    </source>
</reference>
<accession>A0AB35U4U7</accession>
<gene>
    <name evidence="1" type="ORF">MOZ60_04620</name>
</gene>
<sequence length="105" mass="11522">MTRTDSVGNTFSTRVNMYSPLYYLLPSSAGYNTSKVASYFRINTGIFQSDTAVTTEANLVLALKNYGADTDYSFVWGLGHTMAERTGSSTTNFIAWVNECMGTQA</sequence>
<evidence type="ECO:0000313" key="2">
    <source>
        <dbReference type="Proteomes" id="UP001286174"/>
    </source>
</evidence>
<dbReference type="Gene3D" id="3.40.50.1820">
    <property type="entry name" value="alpha/beta hydrolase"/>
    <property type="match status" value="1"/>
</dbReference>
<organism evidence="1 2">
    <name type="scientific">Grylomicrobium aquisgranensis</name>
    <dbReference type="NCBI Taxonomy" id="2926318"/>
    <lineage>
        <taxon>Bacteria</taxon>
        <taxon>Bacillati</taxon>
        <taxon>Bacillota</taxon>
        <taxon>Erysipelotrichia</taxon>
        <taxon>Erysipelotrichales</taxon>
        <taxon>Erysipelotrichaceae</taxon>
        <taxon>Grylomicrobium</taxon>
    </lineage>
</organism>
<keyword evidence="2" id="KW-1185">Reference proteome</keyword>
<proteinExistence type="predicted"/>
<dbReference type="InterPro" id="IPR029058">
    <property type="entry name" value="AB_hydrolase_fold"/>
</dbReference>